<proteinExistence type="predicted"/>
<gene>
    <name evidence="1" type="ORF">FRZ06_02590</name>
</gene>
<keyword evidence="2" id="KW-1185">Reference proteome</keyword>
<organism evidence="1 2">
    <name type="scientific">Anoxybacterium hadale</name>
    <dbReference type="NCBI Taxonomy" id="3408580"/>
    <lineage>
        <taxon>Bacteria</taxon>
        <taxon>Bacillati</taxon>
        <taxon>Bacillota</taxon>
        <taxon>Clostridia</taxon>
        <taxon>Peptostreptococcales</taxon>
        <taxon>Anaerovoracaceae</taxon>
        <taxon>Anoxybacterium</taxon>
    </lineage>
</organism>
<dbReference type="EMBL" id="CP042469">
    <property type="protein sequence ID" value="QOX62322.1"/>
    <property type="molecule type" value="Genomic_DNA"/>
</dbReference>
<name>A0ACD1A7U1_9FIRM</name>
<protein>
    <submittedName>
        <fullName evidence="1">Acetyl-CoA decarbonylase/synthase complex subunit delta</fullName>
    </submittedName>
</protein>
<accession>A0ACD1A7U1</accession>
<sequence>MPVQIIKERNSGKVLNVVLGATKEQGGTRTHTITVGGQTSLPFLHFEGEAPNKPVIAMEVVDRVPDDWNDELKTALGDVLDDPTVWAKKCVEEFGADLIYLRLQSADPELGDSSPEKCIETVKSVLKAVGVPLAVIGCGIDEVDNKVISAVAEACAGENLLLGHATQENYNTLTAACMVHKHTLIANSPLDINICKQLNILITEMGLPIERIIMDPSIGGLGYGMEYAYSIGERGRIGTLQGDKMLALPTLGTVGFEAWKAKEANVGADEFPGWGEQGERGILWEAVTATSLLQSGLDILVMRHPEAVRLVRKNIEDLMKPSSL</sequence>
<dbReference type="Proteomes" id="UP000594014">
    <property type="component" value="Chromosome"/>
</dbReference>
<evidence type="ECO:0000313" key="2">
    <source>
        <dbReference type="Proteomes" id="UP000594014"/>
    </source>
</evidence>
<evidence type="ECO:0000313" key="1">
    <source>
        <dbReference type="EMBL" id="QOX62322.1"/>
    </source>
</evidence>
<reference evidence="1" key="1">
    <citation type="submission" date="2019-08" db="EMBL/GenBank/DDBJ databases">
        <title>Genome sequence of Clostridiales bacterium MT110.</title>
        <authorList>
            <person name="Cao J."/>
        </authorList>
    </citation>
    <scope>NUCLEOTIDE SEQUENCE</scope>
    <source>
        <strain evidence="1">MT110</strain>
    </source>
</reference>